<accession>B4D4H8</accession>
<reference evidence="1 2" key="1">
    <citation type="journal article" date="2011" name="J. Bacteriol.">
        <title>Genome sequence of Chthoniobacter flavus Ellin428, an aerobic heterotrophic soil bacterium.</title>
        <authorList>
            <person name="Kant R."/>
            <person name="van Passel M.W."/>
            <person name="Palva A."/>
            <person name="Lucas S."/>
            <person name="Lapidus A."/>
            <person name="Glavina Del Rio T."/>
            <person name="Dalin E."/>
            <person name="Tice H."/>
            <person name="Bruce D."/>
            <person name="Goodwin L."/>
            <person name="Pitluck S."/>
            <person name="Larimer F.W."/>
            <person name="Land M.L."/>
            <person name="Hauser L."/>
            <person name="Sangwan P."/>
            <person name="de Vos W.M."/>
            <person name="Janssen P.H."/>
            <person name="Smidt H."/>
        </authorList>
    </citation>
    <scope>NUCLEOTIDE SEQUENCE [LARGE SCALE GENOMIC DNA]</scope>
    <source>
        <strain evidence="1 2">Ellin428</strain>
    </source>
</reference>
<dbReference type="eggNOG" id="ENOG5030XIR">
    <property type="taxonomic scope" value="Bacteria"/>
</dbReference>
<dbReference type="EMBL" id="ABVL01000011">
    <property type="protein sequence ID" value="EDY18779.1"/>
    <property type="molecule type" value="Genomic_DNA"/>
</dbReference>
<proteinExistence type="predicted"/>
<keyword evidence="2" id="KW-1185">Reference proteome</keyword>
<sequence>MSSKTIAKQFVHMGARFRIVRPENLPRRLRRADYAIDVVTDKQGQLFEMQLSSVREEQLDIDVLQCDRHDRHLLLLVKTPEANDRFLCGHDEREWFVAAVPGGASSVAQAKLALLPAEVRQAADEARLNQGQRTRRHNRAFIRQGEWFFVPVPGFHVDKKMIHRHEPISRGGGSKPHWVAELYRTGGEPVHVCSEYPNGLTDREYKQLIADRPSARRWGWERRVRDAGVYARGTVRHPDHATITLREWHRVRMNTENKTRQKANVAFLD</sequence>
<comment type="caution">
    <text evidence="1">The sequence shown here is derived from an EMBL/GenBank/DDBJ whole genome shotgun (WGS) entry which is preliminary data.</text>
</comment>
<dbReference type="AlphaFoldDB" id="B4D4H8"/>
<gene>
    <name evidence="1" type="ORF">CfE428DRAFT_3816</name>
</gene>
<name>B4D4H8_9BACT</name>
<organism evidence="1 2">
    <name type="scientific">Chthoniobacter flavus Ellin428</name>
    <dbReference type="NCBI Taxonomy" id="497964"/>
    <lineage>
        <taxon>Bacteria</taxon>
        <taxon>Pseudomonadati</taxon>
        <taxon>Verrucomicrobiota</taxon>
        <taxon>Spartobacteria</taxon>
        <taxon>Chthoniobacterales</taxon>
        <taxon>Chthoniobacteraceae</taxon>
        <taxon>Chthoniobacter</taxon>
    </lineage>
</organism>
<protein>
    <submittedName>
        <fullName evidence="1">Uncharacterized protein</fullName>
    </submittedName>
</protein>
<evidence type="ECO:0000313" key="1">
    <source>
        <dbReference type="EMBL" id="EDY18779.1"/>
    </source>
</evidence>
<dbReference type="InParanoid" id="B4D4H8"/>
<dbReference type="RefSeq" id="WP_006981141.1">
    <property type="nucleotide sequence ID" value="NZ_ABVL01000011.1"/>
</dbReference>
<dbReference type="STRING" id="497964.CfE428DRAFT_3816"/>
<evidence type="ECO:0000313" key="2">
    <source>
        <dbReference type="Proteomes" id="UP000005824"/>
    </source>
</evidence>
<dbReference type="Proteomes" id="UP000005824">
    <property type="component" value="Unassembled WGS sequence"/>
</dbReference>